<evidence type="ECO:0000259" key="3">
    <source>
        <dbReference type="Pfam" id="PF00078"/>
    </source>
</evidence>
<accession>A0A8J6L7G5</accession>
<evidence type="ECO:0000313" key="5">
    <source>
        <dbReference type="EMBL" id="KAH0808748.1"/>
    </source>
</evidence>
<dbReference type="GO" id="GO:0071897">
    <property type="term" value="P:DNA biosynthetic process"/>
    <property type="evidence" value="ECO:0007669"/>
    <property type="project" value="UniProtKB-ARBA"/>
</dbReference>
<reference evidence="5" key="1">
    <citation type="journal article" date="2020" name="J Insects Food Feed">
        <title>The yellow mealworm (Tenebrio molitor) genome: a resource for the emerging insects as food and feed industry.</title>
        <authorList>
            <person name="Eriksson T."/>
            <person name="Andere A."/>
            <person name="Kelstrup H."/>
            <person name="Emery V."/>
            <person name="Picard C."/>
        </authorList>
    </citation>
    <scope>NUCLEOTIDE SEQUENCE</scope>
    <source>
        <strain evidence="5">Stoneville</strain>
        <tissue evidence="5">Whole head</tissue>
    </source>
</reference>
<keyword evidence="1" id="KW-0175">Coiled coil</keyword>
<feature type="region of interest" description="Disordered" evidence="2">
    <location>
        <begin position="1"/>
        <end position="23"/>
    </location>
</feature>
<dbReference type="Pfam" id="PF14529">
    <property type="entry name" value="Exo_endo_phos_2"/>
    <property type="match status" value="1"/>
</dbReference>
<dbReference type="CDD" id="cd01650">
    <property type="entry name" value="RT_nLTR_like"/>
    <property type="match status" value="1"/>
</dbReference>
<keyword evidence="6" id="KW-1185">Reference proteome</keyword>
<protein>
    <recommendedName>
        <fullName evidence="7">Reverse transcriptase domain-containing protein</fullName>
    </recommendedName>
</protein>
<gene>
    <name evidence="5" type="ORF">GEV33_014043</name>
</gene>
<reference evidence="5" key="2">
    <citation type="submission" date="2021-08" db="EMBL/GenBank/DDBJ databases">
        <authorList>
            <person name="Eriksson T."/>
        </authorList>
    </citation>
    <scope>NUCLEOTIDE SEQUENCE</scope>
    <source>
        <strain evidence="5">Stoneville</strain>
        <tissue evidence="5">Whole head</tissue>
    </source>
</reference>
<dbReference type="InterPro" id="IPR036691">
    <property type="entry name" value="Endo/exonu/phosph_ase_sf"/>
</dbReference>
<proteinExistence type="predicted"/>
<dbReference type="EMBL" id="JABDTM020028564">
    <property type="protein sequence ID" value="KAH0808748.1"/>
    <property type="molecule type" value="Genomic_DNA"/>
</dbReference>
<dbReference type="InterPro" id="IPR043502">
    <property type="entry name" value="DNA/RNA_pol_sf"/>
</dbReference>
<feature type="domain" description="Endonuclease/exonuclease/phosphatase" evidence="4">
    <location>
        <begin position="963"/>
        <end position="1095"/>
    </location>
</feature>
<dbReference type="GO" id="GO:0003824">
    <property type="term" value="F:catalytic activity"/>
    <property type="evidence" value="ECO:0007669"/>
    <property type="project" value="InterPro"/>
</dbReference>
<feature type="coiled-coil region" evidence="1">
    <location>
        <begin position="1129"/>
        <end position="1163"/>
    </location>
</feature>
<evidence type="ECO:0000256" key="2">
    <source>
        <dbReference type="SAM" id="MobiDB-lite"/>
    </source>
</evidence>
<dbReference type="Pfam" id="PF00078">
    <property type="entry name" value="RVT_1"/>
    <property type="match status" value="1"/>
</dbReference>
<dbReference type="Proteomes" id="UP000719412">
    <property type="component" value="Unassembled WGS sequence"/>
</dbReference>
<evidence type="ECO:0000259" key="4">
    <source>
        <dbReference type="Pfam" id="PF14529"/>
    </source>
</evidence>
<dbReference type="InterPro" id="IPR000477">
    <property type="entry name" value="RT_dom"/>
</dbReference>
<feature type="domain" description="Reverse transcriptase" evidence="3">
    <location>
        <begin position="1368"/>
        <end position="1484"/>
    </location>
</feature>
<dbReference type="SUPFAM" id="SSF56219">
    <property type="entry name" value="DNase I-like"/>
    <property type="match status" value="1"/>
</dbReference>
<comment type="caution">
    <text evidence="5">The sequence shown here is derived from an EMBL/GenBank/DDBJ whole genome shotgun (WGS) entry which is preliminary data.</text>
</comment>
<evidence type="ECO:0000256" key="1">
    <source>
        <dbReference type="SAM" id="Coils"/>
    </source>
</evidence>
<dbReference type="Gene3D" id="3.60.10.10">
    <property type="entry name" value="Endonuclease/exonuclease/phosphatase"/>
    <property type="match status" value="1"/>
</dbReference>
<organism evidence="5 6">
    <name type="scientific">Tenebrio molitor</name>
    <name type="common">Yellow mealworm beetle</name>
    <dbReference type="NCBI Taxonomy" id="7067"/>
    <lineage>
        <taxon>Eukaryota</taxon>
        <taxon>Metazoa</taxon>
        <taxon>Ecdysozoa</taxon>
        <taxon>Arthropoda</taxon>
        <taxon>Hexapoda</taxon>
        <taxon>Insecta</taxon>
        <taxon>Pterygota</taxon>
        <taxon>Neoptera</taxon>
        <taxon>Endopterygota</taxon>
        <taxon>Coleoptera</taxon>
        <taxon>Polyphaga</taxon>
        <taxon>Cucujiformia</taxon>
        <taxon>Tenebrionidae</taxon>
        <taxon>Tenebrio</taxon>
    </lineage>
</organism>
<evidence type="ECO:0000313" key="6">
    <source>
        <dbReference type="Proteomes" id="UP000719412"/>
    </source>
</evidence>
<feature type="coiled-coil region" evidence="1">
    <location>
        <begin position="1213"/>
        <end position="1243"/>
    </location>
</feature>
<name>A0A8J6L7G5_TENMO</name>
<dbReference type="PANTHER" id="PTHR19446">
    <property type="entry name" value="REVERSE TRANSCRIPTASES"/>
    <property type="match status" value="1"/>
</dbReference>
<sequence>MRESGVAKKNPSRAEIGDSVGDRRASGCAASRELRITCVAFGIRNHPCGWIAERHGAYRPALPAFGAVEEPEDLPLPLPFCRGVVRTRLPYRTAKENRKVLLRFIVKQPLSAERVSRTSYRSTGRFVAISFFGVVNARPTIVLKGRRTTHRSLGIVSRHFSHKFSSTSFDKDLYRTLPYATPVYYSPHIHSTCRRSGNYDAHSKSTAGSYDLAPCLRPSKVGEEGPREPRLSSSLVADKRAYSFSPIMMRGSNHGRRLQSATFRDCVGCSSSTCNSPVCSLGCTARPRSPQKKTATASESRGYLTTVNQARMISYIWLSPLAVSTRRAQSTAEPCHEPKMPHPDIRCSGIIPWLHKPAITQLPTHLVTVSPASTSLIHCTTPGSQTIHLPSLSYSYLGQPVGSSCQSYTVPVSPVGLVKITPESRTFQNIIYEPHVWVEEQYPIDFDQMVELMEKVSGETDILALVRSFTNDTQGVINLLHDIYNVVPHKSIKNKCRKIQRRIRKTLLSKDSVSADDLNLSAIVGEPSVPSFACGPFCGDTSGLRCDAAPGVASVVKSRRVPSASGSSADVVLGSNFGRTTFRELRVDSPTHYRFNIWIFRSVTSNRTRSATAERAAGAASRELRITCVAFGIRNHPCGWIAERHGAYRPALPAFGAVEEPEDLPGSSSQLPLPYREGVPGGPPSIYREATPFSGKGSFPRVVESHIAYRFIKVVGPRIVSLDIVSEGLKNIVKLNQRCKFIKAEDCQRRRRKNNIVITGWRSEGSSKQQSREEVEKFIKENIGEAKVKDCYNINKDQILVQMEEWSGKEKVMKQKGKLRGNRATEKIFIDNDLTKKEREIQKKIRAIAREERRQGKDLKVGYMKITTEGVQMRWNEEKGRLEVVGLVETWVEKQSWEKVERTLPKEYKWEGQWAKRERKRGRAAGGIITGVKLGIEEKQKEKGEEEGYMERNVHIDNEWWKIVTVYSKEMRKTTRRVENTMKMDREECMLLGGDFNGRIGERGARNWEEEKGDGRRKTKDKVENAEGKRLIEWIEENGWEVLNGNKRGDEEGEVTYVGSRGETVIDYAIVNEAAWERVKEFKVGERVDSDHLPLEITIEGTNQEEKEKGEMREEEKKVIVKVWSEHGMKEYRRRLEEATFKEQEIEKMVTELKEVIEKATKKKEVIVRGAKGVGKKNGWWDRECEQAKREVVKALRGWRRNKIDRSRFLEAKRRYRERCREKKKQKREREEKEIKEIRTEREVWKYINRERKKKEPVSEKITIQEWEEYFMKLLEGRKEEGKVGTQRKEKQTVMEETEITAEEVGRHIRYLKKRKAPGWDGVQNEAWMYGTERMVERMVELMNGVWRGEGFPEDWREGVICPIFKKGEKNRAENYRGITLLNTGYKLYASVLSERMKREIEEKGVLPDSQAGFRKGRGTVDNVYILDHLARNELRKKGGRMCALFIDFKAAFDKVDRVKMFECMRERGISEWLVRKVEEIYARTRNKVKVGEKEGEWFETTKGRKNEESEWKWEESKIERVSEFKYLGYTFNERATVRAQVREVVRKANKVVGCVWGIGERMWGGEFGRRMMMFESMVESVLMYGAEIWGWKEREEVERMWERRERKQVLDGGGGKNVQDVP</sequence>
<dbReference type="InterPro" id="IPR005135">
    <property type="entry name" value="Endo/exonuclease/phosphatase"/>
</dbReference>
<dbReference type="SUPFAM" id="SSF56672">
    <property type="entry name" value="DNA/RNA polymerases"/>
    <property type="match status" value="1"/>
</dbReference>
<evidence type="ECO:0008006" key="7">
    <source>
        <dbReference type="Google" id="ProtNLM"/>
    </source>
</evidence>